<feature type="transmembrane region" description="Helical" evidence="1">
    <location>
        <begin position="339"/>
        <end position="357"/>
    </location>
</feature>
<reference evidence="2 4" key="1">
    <citation type="submission" date="2016-06" db="EMBL/GenBank/DDBJ databases">
        <authorList>
            <person name="Kjaerup R.B."/>
            <person name="Dalgaard T.S."/>
            <person name="Juul-Madsen H.R."/>
        </authorList>
    </citation>
    <scope>NUCLEOTIDE SEQUENCE [LARGE SCALE GENOMIC DNA]</scope>
    <source>
        <strain evidence="2">Orrdi1</strain>
    </source>
</reference>
<reference evidence="3 4" key="2">
    <citation type="submission" date="2017-08" db="EMBL/GenBank/DDBJ databases">
        <authorList>
            <person name="de Groot N.N."/>
        </authorList>
    </citation>
    <scope>NUCLEOTIDE SEQUENCE [LARGE SCALE GENOMIC DNA]</scope>
    <source>
        <strain evidence="3">Orrdi1</strain>
    </source>
</reference>
<organism evidence="2 4">
    <name type="scientific">Orrella dioscoreae</name>
    <dbReference type="NCBI Taxonomy" id="1851544"/>
    <lineage>
        <taxon>Bacteria</taxon>
        <taxon>Pseudomonadati</taxon>
        <taxon>Pseudomonadota</taxon>
        <taxon>Betaproteobacteria</taxon>
        <taxon>Burkholderiales</taxon>
        <taxon>Alcaligenaceae</taxon>
        <taxon>Orrella</taxon>
    </lineage>
</organism>
<keyword evidence="1" id="KW-1133">Transmembrane helix</keyword>
<feature type="transmembrane region" description="Helical" evidence="1">
    <location>
        <begin position="90"/>
        <end position="110"/>
    </location>
</feature>
<dbReference type="OrthoDB" id="9792424at2"/>
<protein>
    <submittedName>
        <fullName evidence="2">Benzoate transport protein</fullName>
    </submittedName>
</protein>
<feature type="transmembrane region" description="Helical" evidence="1">
    <location>
        <begin position="308"/>
        <end position="332"/>
    </location>
</feature>
<dbReference type="NCBIfam" id="TIGR00843">
    <property type="entry name" value="benE"/>
    <property type="match status" value="1"/>
</dbReference>
<keyword evidence="1" id="KW-0812">Transmembrane</keyword>
<dbReference type="RefSeq" id="WP_082985371.1">
    <property type="nucleotide sequence ID" value="NZ_LT907988.1"/>
</dbReference>
<proteinExistence type="predicted"/>
<keyword evidence="1" id="KW-0472">Membrane</keyword>
<dbReference type="EMBL" id="FLRC01000031">
    <property type="protein sequence ID" value="SBT26266.1"/>
    <property type="molecule type" value="Genomic_DNA"/>
</dbReference>
<dbReference type="EMBL" id="LT907988">
    <property type="protein sequence ID" value="SOE48399.1"/>
    <property type="molecule type" value="Genomic_DNA"/>
</dbReference>
<feature type="transmembrane region" description="Helical" evidence="1">
    <location>
        <begin position="230"/>
        <end position="254"/>
    </location>
</feature>
<dbReference type="PANTHER" id="PTHR30199">
    <property type="entry name" value="MFS FAMILY TRANSPORTER, PREDICTED SUBSTRATE BENZOATE"/>
    <property type="match status" value="1"/>
</dbReference>
<dbReference type="GO" id="GO:0042925">
    <property type="term" value="F:benzoate transmembrane transporter activity"/>
    <property type="evidence" value="ECO:0007669"/>
    <property type="project" value="InterPro"/>
</dbReference>
<dbReference type="InterPro" id="IPR004711">
    <property type="entry name" value="Benzoate_Transporter"/>
</dbReference>
<evidence type="ECO:0000313" key="3">
    <source>
        <dbReference type="EMBL" id="SOE48399.1"/>
    </source>
</evidence>
<dbReference type="KEGG" id="odi:ODI_R1416"/>
<feature type="transmembrane region" description="Helical" evidence="1">
    <location>
        <begin position="140"/>
        <end position="158"/>
    </location>
</feature>
<sequence>MATPSGSGPAPRDQDAALPPLRLADFSLSSMVAGFICVLVGFTSSIVIVFQAAQASGAGPAETASWIWALGIGCGLTSIGLSLRYRQPIVTAWSTPGAALIAAGAMGATLPQATGAFLAVGALVFLCGITKGFERAISRIPLPMASAMLAGVLLRFGLDVFVAMQTRQALVLGMCVAYLVGRRAWPRYAVLGALLVGLGVAGAQGLLHWGDVRIAVAVPVFTMPEFSWDVMVGVALPLFIVTMASQNVPGVATLRAAGYNAPISPLISCCGAATTVLAPFGGFSVNLAAITAAICMGPDAHEDRNKRYTAAICAGGVYLLAGVFGATLVSLLAAFPRELVIAIAGIALINTIGSGLATAMRDETQREPAMITFLITASGVTLGGIGSAFWGLVGGVLTLLVLRARRA</sequence>
<gene>
    <name evidence="2" type="ORF">ODI_00821</name>
    <name evidence="3" type="ORF">ODI_R1416</name>
</gene>
<dbReference type="AlphaFoldDB" id="A0A1C3K434"/>
<accession>A0A1C3K434</accession>
<keyword evidence="4" id="KW-1185">Reference proteome</keyword>
<feature type="transmembrane region" description="Helical" evidence="1">
    <location>
        <begin position="369"/>
        <end position="402"/>
    </location>
</feature>
<dbReference type="PANTHER" id="PTHR30199:SF0">
    <property type="entry name" value="INNER MEMBRANE PROTEIN YDCO"/>
    <property type="match status" value="1"/>
</dbReference>
<feature type="transmembrane region" description="Helical" evidence="1">
    <location>
        <begin position="32"/>
        <end position="53"/>
    </location>
</feature>
<dbReference type="Pfam" id="PF03594">
    <property type="entry name" value="BenE"/>
    <property type="match status" value="1"/>
</dbReference>
<feature type="transmembrane region" description="Helical" evidence="1">
    <location>
        <begin position="266"/>
        <end position="288"/>
    </location>
</feature>
<dbReference type="GO" id="GO:0005886">
    <property type="term" value="C:plasma membrane"/>
    <property type="evidence" value="ECO:0007669"/>
    <property type="project" value="TreeGrafter"/>
</dbReference>
<evidence type="ECO:0000256" key="1">
    <source>
        <dbReference type="SAM" id="Phobius"/>
    </source>
</evidence>
<dbReference type="STRING" id="1851544.ODI_00821"/>
<feature type="transmembrane region" description="Helical" evidence="1">
    <location>
        <begin position="65"/>
        <end position="83"/>
    </location>
</feature>
<evidence type="ECO:0000313" key="4">
    <source>
        <dbReference type="Proteomes" id="UP000078558"/>
    </source>
</evidence>
<feature type="transmembrane region" description="Helical" evidence="1">
    <location>
        <begin position="188"/>
        <end position="210"/>
    </location>
</feature>
<name>A0A1C3K434_9BURK</name>
<evidence type="ECO:0000313" key="2">
    <source>
        <dbReference type="EMBL" id="SBT26266.1"/>
    </source>
</evidence>
<dbReference type="Proteomes" id="UP000078558">
    <property type="component" value="Chromosome I"/>
</dbReference>
<feature type="transmembrane region" description="Helical" evidence="1">
    <location>
        <begin position="164"/>
        <end position="181"/>
    </location>
</feature>